<evidence type="ECO:0000259" key="10">
    <source>
        <dbReference type="PROSITE" id="PS50893"/>
    </source>
</evidence>
<dbReference type="AlphaFoldDB" id="A0A2U3JZB7"/>
<dbReference type="CDD" id="cd18541">
    <property type="entry name" value="ABC_6TM_TmrB_like"/>
    <property type="match status" value="1"/>
</dbReference>
<evidence type="ECO:0000256" key="7">
    <source>
        <dbReference type="ARBA" id="ARBA00022989"/>
    </source>
</evidence>
<evidence type="ECO:0000313" key="12">
    <source>
        <dbReference type="EMBL" id="SPF32796.1"/>
    </source>
</evidence>
<feature type="transmembrane region" description="Helical" evidence="9">
    <location>
        <begin position="56"/>
        <end position="76"/>
    </location>
</feature>
<keyword evidence="3" id="KW-1003">Cell membrane</keyword>
<feature type="transmembrane region" description="Helical" evidence="9">
    <location>
        <begin position="273"/>
        <end position="297"/>
    </location>
</feature>
<dbReference type="Proteomes" id="UP000238701">
    <property type="component" value="Unassembled WGS sequence"/>
</dbReference>
<evidence type="ECO:0000256" key="3">
    <source>
        <dbReference type="ARBA" id="ARBA00022475"/>
    </source>
</evidence>
<dbReference type="GO" id="GO:0005524">
    <property type="term" value="F:ATP binding"/>
    <property type="evidence" value="ECO:0007669"/>
    <property type="project" value="UniProtKB-KW"/>
</dbReference>
<evidence type="ECO:0000256" key="9">
    <source>
        <dbReference type="SAM" id="Phobius"/>
    </source>
</evidence>
<keyword evidence="6" id="KW-0067">ATP-binding</keyword>
<dbReference type="InterPro" id="IPR027417">
    <property type="entry name" value="P-loop_NTPase"/>
</dbReference>
<gene>
    <name evidence="12" type="ORF">SBA1_110003</name>
</gene>
<dbReference type="SUPFAM" id="SSF52540">
    <property type="entry name" value="P-loop containing nucleoside triphosphate hydrolases"/>
    <property type="match status" value="1"/>
</dbReference>
<dbReference type="GO" id="GO:0016887">
    <property type="term" value="F:ATP hydrolysis activity"/>
    <property type="evidence" value="ECO:0007669"/>
    <property type="project" value="InterPro"/>
</dbReference>
<keyword evidence="5" id="KW-0547">Nucleotide-binding</keyword>
<evidence type="ECO:0000256" key="8">
    <source>
        <dbReference type="ARBA" id="ARBA00023136"/>
    </source>
</evidence>
<comment type="subcellular location">
    <subcellularLocation>
        <location evidence="1">Cell membrane</location>
        <topology evidence="1">Multi-pass membrane protein</topology>
    </subcellularLocation>
</comment>
<protein>
    <submittedName>
        <fullName evidence="12">ABC transporter, ATPase subunit</fullName>
    </submittedName>
</protein>
<dbReference type="PROSITE" id="PS50893">
    <property type="entry name" value="ABC_TRANSPORTER_2"/>
    <property type="match status" value="1"/>
</dbReference>
<evidence type="ECO:0000256" key="2">
    <source>
        <dbReference type="ARBA" id="ARBA00022448"/>
    </source>
</evidence>
<feature type="transmembrane region" description="Helical" evidence="9">
    <location>
        <begin position="159"/>
        <end position="178"/>
    </location>
</feature>
<dbReference type="SUPFAM" id="SSF90123">
    <property type="entry name" value="ABC transporter transmembrane region"/>
    <property type="match status" value="1"/>
</dbReference>
<evidence type="ECO:0000256" key="5">
    <source>
        <dbReference type="ARBA" id="ARBA00022741"/>
    </source>
</evidence>
<evidence type="ECO:0000313" key="13">
    <source>
        <dbReference type="Proteomes" id="UP000238701"/>
    </source>
</evidence>
<feature type="transmembrane region" description="Helical" evidence="9">
    <location>
        <begin position="236"/>
        <end position="261"/>
    </location>
</feature>
<dbReference type="InterPro" id="IPR036640">
    <property type="entry name" value="ABC1_TM_sf"/>
</dbReference>
<evidence type="ECO:0000256" key="1">
    <source>
        <dbReference type="ARBA" id="ARBA00004651"/>
    </source>
</evidence>
<dbReference type="OrthoDB" id="9770415at2"/>
<dbReference type="Gene3D" id="3.40.50.300">
    <property type="entry name" value="P-loop containing nucleotide triphosphate hydrolases"/>
    <property type="match status" value="1"/>
</dbReference>
<dbReference type="GO" id="GO:0015421">
    <property type="term" value="F:ABC-type oligopeptide transporter activity"/>
    <property type="evidence" value="ECO:0007669"/>
    <property type="project" value="TreeGrafter"/>
</dbReference>
<dbReference type="PANTHER" id="PTHR43394:SF1">
    <property type="entry name" value="ATP-BINDING CASSETTE SUB-FAMILY B MEMBER 10, MITOCHONDRIAL"/>
    <property type="match status" value="1"/>
</dbReference>
<reference evidence="13" key="1">
    <citation type="submission" date="2018-02" db="EMBL/GenBank/DDBJ databases">
        <authorList>
            <person name="Hausmann B."/>
        </authorList>
    </citation>
    <scope>NUCLEOTIDE SEQUENCE [LARGE SCALE GENOMIC DNA]</scope>
    <source>
        <strain evidence="13">Peat soil MAG SbA1</strain>
    </source>
</reference>
<keyword evidence="4 9" id="KW-0812">Transmembrane</keyword>
<dbReference type="SMART" id="SM00382">
    <property type="entry name" value="AAA"/>
    <property type="match status" value="1"/>
</dbReference>
<name>A0A2U3JZB7_9BACT</name>
<sequence length="608" mass="67582">MLPKSLRPLLPYLKRYRWGYLAGTLCVFLTNGILVLMPLVIGRAFKDLSNGDASHLLRYALLLLAIAVGKGTFQFLTRWIVIGISRDIEFDLRNDLFEKLEGLSFSYYQRYRTGDIMARATNDLAAVRNLLGPAIMYTANTIVLMAGALAFMISISPKLTLYTFLPLPVASIVIQYWGHQIHDRFEKIQAMFSDISARAQENFSGARLVRAYVQEEAEIQGFERDNKEYIRRSLKLVRLMGMLWPTLELMIGVAMVLVLWLGGREVLNGITHVALVSDLGISIPGVALPAVTTTLSLSGSIDVGDFTSFLLYMMQLIWPIIALGYVINIFQRGTASLGRLNEIMQEQPEIKDEPGAEDHEIEGKIEFRSLNFSYNGTRVLNDVNLRVPAGSSLAIVGPTGSGKTTLVNLIPRIYDAEPGTVLIDGRPIRDYSLASLRRSIGFVPQETFLFSDRIRENIALGVNLATDAEIHDAAAAANIAADIESFPEGYETLVGERGITLSGGQKQRTSIARALIRNPRILILDDALSSVDTQTEDKILNHLRDVMRGHTTIFISHRVSTVRNADRIAVLHGGRIVELGTHDELLALNGYYSDLYNKQLLEEELAEV</sequence>
<proteinExistence type="predicted"/>
<dbReference type="EMBL" id="OMOD01000013">
    <property type="protein sequence ID" value="SPF32796.1"/>
    <property type="molecule type" value="Genomic_DNA"/>
</dbReference>
<dbReference type="Gene3D" id="1.20.1560.10">
    <property type="entry name" value="ABC transporter type 1, transmembrane domain"/>
    <property type="match status" value="1"/>
</dbReference>
<dbReference type="InterPro" id="IPR003593">
    <property type="entry name" value="AAA+_ATPase"/>
</dbReference>
<keyword evidence="7 9" id="KW-1133">Transmembrane helix</keyword>
<keyword evidence="8 9" id="KW-0472">Membrane</keyword>
<feature type="domain" description="ABC transporter" evidence="10">
    <location>
        <begin position="365"/>
        <end position="598"/>
    </location>
</feature>
<keyword evidence="2" id="KW-0813">Transport</keyword>
<organism evidence="12 13">
    <name type="scientific">Candidatus Sulfotelmatobacter kueseliae</name>
    <dbReference type="NCBI Taxonomy" id="2042962"/>
    <lineage>
        <taxon>Bacteria</taxon>
        <taxon>Pseudomonadati</taxon>
        <taxon>Acidobacteriota</taxon>
        <taxon>Terriglobia</taxon>
        <taxon>Terriglobales</taxon>
        <taxon>Candidatus Korobacteraceae</taxon>
        <taxon>Candidatus Sulfotelmatobacter</taxon>
    </lineage>
</organism>
<dbReference type="FunFam" id="3.40.50.300:FF:000221">
    <property type="entry name" value="Multidrug ABC transporter ATP-binding protein"/>
    <property type="match status" value="1"/>
</dbReference>
<dbReference type="PROSITE" id="PS50929">
    <property type="entry name" value="ABC_TM1F"/>
    <property type="match status" value="1"/>
</dbReference>
<dbReference type="PANTHER" id="PTHR43394">
    <property type="entry name" value="ATP-DEPENDENT PERMEASE MDL1, MITOCHONDRIAL"/>
    <property type="match status" value="1"/>
</dbReference>
<dbReference type="InterPro" id="IPR003439">
    <property type="entry name" value="ABC_transporter-like_ATP-bd"/>
</dbReference>
<dbReference type="GO" id="GO:0005886">
    <property type="term" value="C:plasma membrane"/>
    <property type="evidence" value="ECO:0007669"/>
    <property type="project" value="UniProtKB-SubCell"/>
</dbReference>
<dbReference type="Pfam" id="PF00664">
    <property type="entry name" value="ABC_membrane"/>
    <property type="match status" value="1"/>
</dbReference>
<evidence type="ECO:0000256" key="4">
    <source>
        <dbReference type="ARBA" id="ARBA00022692"/>
    </source>
</evidence>
<feature type="transmembrane region" description="Helical" evidence="9">
    <location>
        <begin position="134"/>
        <end position="153"/>
    </location>
</feature>
<feature type="transmembrane region" description="Helical" evidence="9">
    <location>
        <begin position="20"/>
        <end position="41"/>
    </location>
</feature>
<evidence type="ECO:0000259" key="11">
    <source>
        <dbReference type="PROSITE" id="PS50929"/>
    </source>
</evidence>
<feature type="domain" description="ABC transmembrane type-1" evidence="11">
    <location>
        <begin position="21"/>
        <end position="332"/>
    </location>
</feature>
<evidence type="ECO:0000256" key="6">
    <source>
        <dbReference type="ARBA" id="ARBA00022840"/>
    </source>
</evidence>
<feature type="transmembrane region" description="Helical" evidence="9">
    <location>
        <begin position="309"/>
        <end position="330"/>
    </location>
</feature>
<dbReference type="InterPro" id="IPR039421">
    <property type="entry name" value="Type_1_exporter"/>
</dbReference>
<accession>A0A2U3JZB7</accession>
<dbReference type="InterPro" id="IPR011527">
    <property type="entry name" value="ABC1_TM_dom"/>
</dbReference>
<dbReference type="Pfam" id="PF00005">
    <property type="entry name" value="ABC_tran"/>
    <property type="match status" value="1"/>
</dbReference>